<name>A0A6P4CRX1_ARADU</name>
<feature type="compositionally biased region" description="Low complexity" evidence="1">
    <location>
        <begin position="191"/>
        <end position="214"/>
    </location>
</feature>
<sequence length="663" mass="75779">MEGESLYEAWERYKALMRRCPPDMFSDWVKLQNFYEGLNLEARKGLDYSSGGSLNMMKTAEEAQDLIEIVANNQYYYSSERQHNPAPKKGVMELEGVDVILAQNKLMHQQIQQQMEIITKRMDGLQLASVNTTNQSSLEWGQGEGTTVEQPQEQVQYMQNTSNSQDEFNGNTYNPSWKNHPNLKWGENHWQKNNNHNHNRNTNNQNHHATNTNQYRKTQNTYQPPHNNSQTHQNNFPVPTSNSQNYHTNPPNNFQQQSTPIISTPIISPIDHHETRISNFEATLQALAQTTQALIKGQKEHEATMKSIERQVGQLAKQAERPTNVLPSDTIPNPREECKALQLRSGKVVGESSNKEAMKPKEQDTVEKQVERQDEEKASTSKKSKEAVKPQGKPPSQESNHDNKENVKLQQENKNEGVKAYVPKLPYPTRIHKGAKDQQFPRFLEIFKKLEINIPLVEALEQMPLYAKFLKELITKKRSWQEKETVILTQECSAIIQKGLPPKLKDPGSFLIPCTIGSMAIDKLLCDLGASINLMPLTMMKKMMIEELKPTRMSLQLADRSIKIPNGVVENLLVKVGNFIFPADFVVLYMDEEGNNSVILGRPFLATARTIIDVEKGEMIFRVHDEQMTINVFKAMQHPVEKESCMRIDVVDSLVEEVLETNH</sequence>
<proteinExistence type="predicted"/>
<reference evidence="2" key="1">
    <citation type="journal article" date="2016" name="Nat. Genet.">
        <title>The genome sequences of Arachis duranensis and Arachis ipaensis, the diploid ancestors of cultivated peanut.</title>
        <authorList>
            <person name="Bertioli D.J."/>
            <person name="Cannon S.B."/>
            <person name="Froenicke L."/>
            <person name="Huang G."/>
            <person name="Farmer A.D."/>
            <person name="Cannon E.K."/>
            <person name="Liu X."/>
            <person name="Gao D."/>
            <person name="Clevenger J."/>
            <person name="Dash S."/>
            <person name="Ren L."/>
            <person name="Moretzsohn M.C."/>
            <person name="Shirasawa K."/>
            <person name="Huang W."/>
            <person name="Vidigal B."/>
            <person name="Abernathy B."/>
            <person name="Chu Y."/>
            <person name="Niederhuth C.E."/>
            <person name="Umale P."/>
            <person name="Araujo A.C."/>
            <person name="Kozik A."/>
            <person name="Kim K.D."/>
            <person name="Burow M.D."/>
            <person name="Varshney R.K."/>
            <person name="Wang X."/>
            <person name="Zhang X."/>
            <person name="Barkley N."/>
            <person name="Guimaraes P.M."/>
            <person name="Isobe S."/>
            <person name="Guo B."/>
            <person name="Liao B."/>
            <person name="Stalker H.T."/>
            <person name="Schmitz R.J."/>
            <person name="Scheffler B.E."/>
            <person name="Leal-Bertioli S.C."/>
            <person name="Xun X."/>
            <person name="Jackson S.A."/>
            <person name="Michelmore R."/>
            <person name="Ozias-Akins P."/>
        </authorList>
    </citation>
    <scope>NUCLEOTIDE SEQUENCE [LARGE SCALE GENOMIC DNA]</scope>
    <source>
        <strain evidence="2">cv. V14167</strain>
    </source>
</reference>
<dbReference type="KEGG" id="adu:107479733"/>
<dbReference type="PANTHER" id="PTHR33067:SF9">
    <property type="entry name" value="RNA-DIRECTED DNA POLYMERASE"/>
    <property type="match status" value="1"/>
</dbReference>
<dbReference type="InterPro" id="IPR021109">
    <property type="entry name" value="Peptidase_aspartic_dom_sf"/>
</dbReference>
<dbReference type="OrthoDB" id="1427857at2759"/>
<dbReference type="RefSeq" id="XP_015955329.1">
    <property type="nucleotide sequence ID" value="XM_016099843.1"/>
</dbReference>
<dbReference type="PANTHER" id="PTHR33067">
    <property type="entry name" value="RNA-DIRECTED DNA POLYMERASE-RELATED"/>
    <property type="match status" value="1"/>
</dbReference>
<organism evidence="2 3">
    <name type="scientific">Arachis duranensis</name>
    <name type="common">Wild peanut</name>
    <dbReference type="NCBI Taxonomy" id="130453"/>
    <lineage>
        <taxon>Eukaryota</taxon>
        <taxon>Viridiplantae</taxon>
        <taxon>Streptophyta</taxon>
        <taxon>Embryophyta</taxon>
        <taxon>Tracheophyta</taxon>
        <taxon>Spermatophyta</taxon>
        <taxon>Magnoliopsida</taxon>
        <taxon>eudicotyledons</taxon>
        <taxon>Gunneridae</taxon>
        <taxon>Pentapetalae</taxon>
        <taxon>rosids</taxon>
        <taxon>fabids</taxon>
        <taxon>Fabales</taxon>
        <taxon>Fabaceae</taxon>
        <taxon>Papilionoideae</taxon>
        <taxon>50 kb inversion clade</taxon>
        <taxon>dalbergioids sensu lato</taxon>
        <taxon>Dalbergieae</taxon>
        <taxon>Pterocarpus clade</taxon>
        <taxon>Arachis</taxon>
    </lineage>
</organism>
<feature type="compositionally biased region" description="Basic and acidic residues" evidence="1">
    <location>
        <begin position="353"/>
        <end position="388"/>
    </location>
</feature>
<feature type="region of interest" description="Disordered" evidence="1">
    <location>
        <begin position="313"/>
        <end position="420"/>
    </location>
</feature>
<evidence type="ECO:0000256" key="1">
    <source>
        <dbReference type="SAM" id="MobiDB-lite"/>
    </source>
</evidence>
<dbReference type="Gene3D" id="2.40.70.10">
    <property type="entry name" value="Acid Proteases"/>
    <property type="match status" value="1"/>
</dbReference>
<protein>
    <submittedName>
        <fullName evidence="3">Uncharacterized protein LOC107479733</fullName>
    </submittedName>
</protein>
<feature type="compositionally biased region" description="Polar residues" evidence="1">
    <location>
        <begin position="215"/>
        <end position="254"/>
    </location>
</feature>
<reference evidence="3" key="2">
    <citation type="submission" date="2025-08" db="UniProtKB">
        <authorList>
            <consortium name="RefSeq"/>
        </authorList>
    </citation>
    <scope>IDENTIFICATION</scope>
    <source>
        <tissue evidence="3">Whole plant</tissue>
    </source>
</reference>
<dbReference type="CDD" id="cd00303">
    <property type="entry name" value="retropepsin_like"/>
    <property type="match status" value="1"/>
</dbReference>
<dbReference type="AlphaFoldDB" id="A0A6P4CRX1"/>
<feature type="compositionally biased region" description="Basic and acidic residues" evidence="1">
    <location>
        <begin position="399"/>
        <end position="417"/>
    </location>
</feature>
<dbReference type="Proteomes" id="UP000515211">
    <property type="component" value="Chromosome 3"/>
</dbReference>
<dbReference type="GeneID" id="107479733"/>
<evidence type="ECO:0000313" key="2">
    <source>
        <dbReference type="Proteomes" id="UP000515211"/>
    </source>
</evidence>
<feature type="compositionally biased region" description="Polar residues" evidence="1">
    <location>
        <begin position="166"/>
        <end position="179"/>
    </location>
</feature>
<keyword evidence="2" id="KW-1185">Reference proteome</keyword>
<gene>
    <name evidence="3" type="primary">LOC107479733</name>
</gene>
<evidence type="ECO:0000313" key="3">
    <source>
        <dbReference type="RefSeq" id="XP_015955329.1"/>
    </source>
</evidence>
<feature type="region of interest" description="Disordered" evidence="1">
    <location>
        <begin position="166"/>
        <end position="257"/>
    </location>
</feature>
<accession>A0A6P4CRX1</accession>